<accession>K9B2U1</accession>
<feature type="domain" description="HTH tetR-type" evidence="3">
    <location>
        <begin position="6"/>
        <end position="66"/>
    </location>
</feature>
<dbReference type="PANTHER" id="PTHR43479">
    <property type="entry name" value="ACREF/ENVCD OPERON REPRESSOR-RELATED"/>
    <property type="match status" value="1"/>
</dbReference>
<dbReference type="Gene3D" id="1.10.357.10">
    <property type="entry name" value="Tetracycline Repressor, domain 2"/>
    <property type="match status" value="1"/>
</dbReference>
<dbReference type="PROSITE" id="PS50977">
    <property type="entry name" value="HTH_TETR_2"/>
    <property type="match status" value="1"/>
</dbReference>
<sequence>MDLRIVKTRKLINESFMHLFNTQGFEKTTIKDITEHAQIGRKTFYLHYLDKYDLLDTIVKGKFDELEQICISKQELGLKEGTVVWFDYFKDNKSFFNQLFNIQCSGKYKHQLQKFIVNELNQYIDEEYLIAKNLDYQLFLNFLASGIIELINNYLKDNNQKENIEDQVVFIIKMFSDQLK</sequence>
<reference evidence="4 5" key="1">
    <citation type="journal article" date="2013" name="Genome Announc.">
        <title>Genome Sequence of Staphylococcus massiliensis Strain S46, Isolated from the Surface of Healthy Human Skin.</title>
        <authorList>
            <person name="Srivastav R."/>
            <person name="Singh A."/>
            <person name="Jangir P.K."/>
            <person name="Kumari C."/>
            <person name="Muduli S."/>
            <person name="Sharma R."/>
        </authorList>
    </citation>
    <scope>NUCLEOTIDE SEQUENCE [LARGE SCALE GENOMIC DNA]</scope>
    <source>
        <strain evidence="4 5">S46</strain>
    </source>
</reference>
<protein>
    <recommendedName>
        <fullName evidence="3">HTH tetR-type domain-containing protein</fullName>
    </recommendedName>
</protein>
<dbReference type="AlphaFoldDB" id="K9B2U1"/>
<keyword evidence="1 2" id="KW-0238">DNA-binding</keyword>
<dbReference type="InterPro" id="IPR039532">
    <property type="entry name" value="TetR_C_Firmicutes"/>
</dbReference>
<organism evidence="4 5">
    <name type="scientific">Staphylococcus massiliensis S46</name>
    <dbReference type="NCBI Taxonomy" id="1229783"/>
    <lineage>
        <taxon>Bacteria</taxon>
        <taxon>Bacillati</taxon>
        <taxon>Bacillota</taxon>
        <taxon>Bacilli</taxon>
        <taxon>Bacillales</taxon>
        <taxon>Staphylococcaceae</taxon>
        <taxon>Staphylococcus</taxon>
    </lineage>
</organism>
<evidence type="ECO:0000313" key="4">
    <source>
        <dbReference type="EMBL" id="EKU48095.1"/>
    </source>
</evidence>
<dbReference type="Proteomes" id="UP000009885">
    <property type="component" value="Unassembled WGS sequence"/>
</dbReference>
<feature type="DNA-binding region" description="H-T-H motif" evidence="2">
    <location>
        <begin position="29"/>
        <end position="48"/>
    </location>
</feature>
<dbReference type="InterPro" id="IPR050624">
    <property type="entry name" value="HTH-type_Tx_Regulator"/>
</dbReference>
<dbReference type="Pfam" id="PF14278">
    <property type="entry name" value="TetR_C_8"/>
    <property type="match status" value="1"/>
</dbReference>
<dbReference type="PATRIC" id="fig|1229783.3.peg.1320"/>
<comment type="caution">
    <text evidence="4">The sequence shown here is derived from an EMBL/GenBank/DDBJ whole genome shotgun (WGS) entry which is preliminary data.</text>
</comment>
<dbReference type="Pfam" id="PF00440">
    <property type="entry name" value="TetR_N"/>
    <property type="match status" value="1"/>
</dbReference>
<dbReference type="InterPro" id="IPR009057">
    <property type="entry name" value="Homeodomain-like_sf"/>
</dbReference>
<evidence type="ECO:0000256" key="1">
    <source>
        <dbReference type="ARBA" id="ARBA00023125"/>
    </source>
</evidence>
<evidence type="ECO:0000313" key="5">
    <source>
        <dbReference type="Proteomes" id="UP000009885"/>
    </source>
</evidence>
<dbReference type="SUPFAM" id="SSF46689">
    <property type="entry name" value="Homeodomain-like"/>
    <property type="match status" value="1"/>
</dbReference>
<dbReference type="eggNOG" id="COG1309">
    <property type="taxonomic scope" value="Bacteria"/>
</dbReference>
<gene>
    <name evidence="4" type="ORF">C273_06533</name>
</gene>
<dbReference type="RefSeq" id="WP_009383533.1">
    <property type="nucleotide sequence ID" value="NZ_AMSQ01000008.1"/>
</dbReference>
<dbReference type="InterPro" id="IPR001647">
    <property type="entry name" value="HTH_TetR"/>
</dbReference>
<dbReference type="OrthoDB" id="9810250at2"/>
<dbReference type="GO" id="GO:0003677">
    <property type="term" value="F:DNA binding"/>
    <property type="evidence" value="ECO:0007669"/>
    <property type="project" value="UniProtKB-UniRule"/>
</dbReference>
<proteinExistence type="predicted"/>
<name>K9B2U1_9STAP</name>
<evidence type="ECO:0000259" key="3">
    <source>
        <dbReference type="PROSITE" id="PS50977"/>
    </source>
</evidence>
<dbReference type="STRING" id="1229783.C273_06533"/>
<evidence type="ECO:0000256" key="2">
    <source>
        <dbReference type="PROSITE-ProRule" id="PRU00335"/>
    </source>
</evidence>
<dbReference type="EMBL" id="AMSQ01000008">
    <property type="protein sequence ID" value="EKU48095.1"/>
    <property type="molecule type" value="Genomic_DNA"/>
</dbReference>
<dbReference type="PANTHER" id="PTHR43479:SF7">
    <property type="entry name" value="TETR-FAMILY TRANSCRIPTIONAL REGULATOR"/>
    <property type="match status" value="1"/>
</dbReference>
<keyword evidence="5" id="KW-1185">Reference proteome</keyword>